<dbReference type="Gene3D" id="1.10.3720.10">
    <property type="entry name" value="MetI-like"/>
    <property type="match status" value="1"/>
</dbReference>
<dbReference type="GO" id="GO:0055085">
    <property type="term" value="P:transmembrane transport"/>
    <property type="evidence" value="ECO:0007669"/>
    <property type="project" value="InterPro"/>
</dbReference>
<dbReference type="EMBL" id="SGWX01000001">
    <property type="protein sequence ID" value="RZS59798.1"/>
    <property type="molecule type" value="Genomic_DNA"/>
</dbReference>
<comment type="caution">
    <text evidence="10">The sequence shown here is derived from an EMBL/GenBank/DDBJ whole genome shotgun (WGS) entry which is preliminary data.</text>
</comment>
<comment type="subcellular location">
    <subcellularLocation>
        <location evidence="1 7">Cell membrane</location>
        <topology evidence="1 7">Multi-pass membrane protein</topology>
    </subcellularLocation>
</comment>
<gene>
    <name evidence="10" type="ORF">EV386_0034</name>
</gene>
<dbReference type="Pfam" id="PF00528">
    <property type="entry name" value="BPD_transp_1"/>
    <property type="match status" value="1"/>
</dbReference>
<evidence type="ECO:0000256" key="5">
    <source>
        <dbReference type="ARBA" id="ARBA00022989"/>
    </source>
</evidence>
<evidence type="ECO:0000256" key="4">
    <source>
        <dbReference type="ARBA" id="ARBA00022692"/>
    </source>
</evidence>
<dbReference type="SUPFAM" id="SSF160964">
    <property type="entry name" value="MalF N-terminal region-like"/>
    <property type="match status" value="1"/>
</dbReference>
<evidence type="ECO:0000256" key="2">
    <source>
        <dbReference type="ARBA" id="ARBA00022448"/>
    </source>
</evidence>
<dbReference type="InterPro" id="IPR000515">
    <property type="entry name" value="MetI-like"/>
</dbReference>
<evidence type="ECO:0000259" key="9">
    <source>
        <dbReference type="PROSITE" id="PS50928"/>
    </source>
</evidence>
<feature type="domain" description="ABC transmembrane type-1" evidence="9">
    <location>
        <begin position="108"/>
        <end position="324"/>
    </location>
</feature>
<evidence type="ECO:0000256" key="8">
    <source>
        <dbReference type="SAM" id="MobiDB-lite"/>
    </source>
</evidence>
<feature type="transmembrane region" description="Helical" evidence="7">
    <location>
        <begin position="248"/>
        <end position="268"/>
    </location>
</feature>
<dbReference type="PROSITE" id="PS50928">
    <property type="entry name" value="ABC_TM1"/>
    <property type="match status" value="1"/>
</dbReference>
<evidence type="ECO:0000256" key="7">
    <source>
        <dbReference type="RuleBase" id="RU363032"/>
    </source>
</evidence>
<keyword evidence="4 7" id="KW-0812">Transmembrane</keyword>
<evidence type="ECO:0000256" key="6">
    <source>
        <dbReference type="ARBA" id="ARBA00023136"/>
    </source>
</evidence>
<reference evidence="10 11" key="1">
    <citation type="submission" date="2019-02" db="EMBL/GenBank/DDBJ databases">
        <title>Sequencing the genomes of 1000 actinobacteria strains.</title>
        <authorList>
            <person name="Klenk H.-P."/>
        </authorList>
    </citation>
    <scope>NUCLEOTIDE SEQUENCE [LARGE SCALE GENOMIC DNA]</scope>
    <source>
        <strain evidence="10 11">DSM 16932</strain>
    </source>
</reference>
<feature type="transmembrane region" description="Helical" evidence="7">
    <location>
        <begin position="145"/>
        <end position="165"/>
    </location>
</feature>
<dbReference type="GO" id="GO:0005886">
    <property type="term" value="C:plasma membrane"/>
    <property type="evidence" value="ECO:0007669"/>
    <property type="project" value="UniProtKB-SubCell"/>
</dbReference>
<dbReference type="SUPFAM" id="SSF161098">
    <property type="entry name" value="MetI-like"/>
    <property type="match status" value="1"/>
</dbReference>
<evidence type="ECO:0000313" key="10">
    <source>
        <dbReference type="EMBL" id="RZS59798.1"/>
    </source>
</evidence>
<dbReference type="Proteomes" id="UP000293852">
    <property type="component" value="Unassembled WGS sequence"/>
</dbReference>
<dbReference type="InterPro" id="IPR035906">
    <property type="entry name" value="MetI-like_sf"/>
</dbReference>
<proteinExistence type="inferred from homology"/>
<feature type="region of interest" description="Disordered" evidence="8">
    <location>
        <begin position="1"/>
        <end position="32"/>
    </location>
</feature>
<protein>
    <submittedName>
        <fullName evidence="10">Carbohydrate ABC transporter membrane protein 1 (CUT1 family)</fullName>
    </submittedName>
</protein>
<evidence type="ECO:0000313" key="11">
    <source>
        <dbReference type="Proteomes" id="UP000293852"/>
    </source>
</evidence>
<feature type="transmembrane region" description="Helical" evidence="7">
    <location>
        <begin position="193"/>
        <end position="216"/>
    </location>
</feature>
<evidence type="ECO:0000256" key="1">
    <source>
        <dbReference type="ARBA" id="ARBA00004651"/>
    </source>
</evidence>
<sequence length="333" mass="35459">MSATAQAGGARWSAQAGGGAEGQSESIGASRPTTAAFGRARRIRTHSWFAPWLLCLPAIAFLVVFNLVPAINVVVLAFTNAKMLSGGTFVGADNFVRMLHDDQVGTALVNGLVYLAVCLPFLLVLPLGLAVLVEKKIPAIGFFRTMFYTPVVASAVVVGLIWTWLLDDRGAINAIAKSLGLITRSVPFLTDRWLLLLSAISLTIWKGLGYYMVIYLSALGSVPRELHEAAAVDGASAWRRFWSVTVPGVRGTMFLVGVLITVGALRVFSELFILTNGTGGVGGANVSIVMLVQMYASGFNGNLGYASALSVLLFVVTLVPLAVIARVQRRTEQ</sequence>
<accession>A0A4Q7M0F1</accession>
<name>A0A4Q7M0F1_9MICO</name>
<organism evidence="10 11">
    <name type="scientific">Xylanimonas ulmi</name>
    <dbReference type="NCBI Taxonomy" id="228973"/>
    <lineage>
        <taxon>Bacteria</taxon>
        <taxon>Bacillati</taxon>
        <taxon>Actinomycetota</taxon>
        <taxon>Actinomycetes</taxon>
        <taxon>Micrococcales</taxon>
        <taxon>Promicromonosporaceae</taxon>
        <taxon>Xylanimonas</taxon>
    </lineage>
</organism>
<dbReference type="PANTHER" id="PTHR30193">
    <property type="entry name" value="ABC TRANSPORTER PERMEASE PROTEIN"/>
    <property type="match status" value="1"/>
</dbReference>
<dbReference type="CDD" id="cd06261">
    <property type="entry name" value="TM_PBP2"/>
    <property type="match status" value="1"/>
</dbReference>
<evidence type="ECO:0000256" key="3">
    <source>
        <dbReference type="ARBA" id="ARBA00022475"/>
    </source>
</evidence>
<keyword evidence="5 7" id="KW-1133">Transmembrane helix</keyword>
<comment type="similarity">
    <text evidence="7">Belongs to the binding-protein-dependent transport system permease family.</text>
</comment>
<feature type="transmembrane region" description="Helical" evidence="7">
    <location>
        <begin position="112"/>
        <end position="133"/>
    </location>
</feature>
<dbReference type="InterPro" id="IPR051393">
    <property type="entry name" value="ABC_transporter_permease"/>
</dbReference>
<keyword evidence="3" id="KW-1003">Cell membrane</keyword>
<dbReference type="AlphaFoldDB" id="A0A4Q7M0F1"/>
<feature type="transmembrane region" description="Helical" evidence="7">
    <location>
        <begin position="303"/>
        <end position="325"/>
    </location>
</feature>
<keyword evidence="2 7" id="KW-0813">Transport</keyword>
<dbReference type="PANTHER" id="PTHR30193:SF44">
    <property type="entry name" value="LACTOSE TRANSPORT SYSTEM PERMEASE PROTEIN LACF"/>
    <property type="match status" value="1"/>
</dbReference>
<keyword evidence="11" id="KW-1185">Reference proteome</keyword>
<feature type="transmembrane region" description="Helical" evidence="7">
    <location>
        <begin position="49"/>
        <end position="78"/>
    </location>
</feature>
<keyword evidence="6 7" id="KW-0472">Membrane</keyword>